<evidence type="ECO:0000313" key="3">
    <source>
        <dbReference type="Proteomes" id="UP000617979"/>
    </source>
</evidence>
<feature type="region of interest" description="Disordered" evidence="1">
    <location>
        <begin position="1"/>
        <end position="22"/>
    </location>
</feature>
<reference evidence="3" key="1">
    <citation type="journal article" date="2019" name="Int. J. Syst. Evol. Microbiol.">
        <title>The Global Catalogue of Microorganisms (GCM) 10K type strain sequencing project: providing services to taxonomists for standard genome sequencing and annotation.</title>
        <authorList>
            <consortium name="The Broad Institute Genomics Platform"/>
            <consortium name="The Broad Institute Genome Sequencing Center for Infectious Disease"/>
            <person name="Wu L."/>
            <person name="Ma J."/>
        </authorList>
    </citation>
    <scope>NUCLEOTIDE SEQUENCE [LARGE SCALE GENOMIC DNA]</scope>
    <source>
        <strain evidence="3">CGMCC 1.12404</strain>
    </source>
</reference>
<dbReference type="Proteomes" id="UP000617979">
    <property type="component" value="Unassembled WGS sequence"/>
</dbReference>
<sequence>MERIEGLLREHHERRLQENPKAKTIKRPFGQLKARKSPDKWNYREDDLLRWAKENRPDLVRVKEEPNKQQLKQKTQVKDGWVYTEDGERVEGVMVTPGEIQYKVEVK</sequence>
<evidence type="ECO:0000256" key="1">
    <source>
        <dbReference type="SAM" id="MobiDB-lite"/>
    </source>
</evidence>
<dbReference type="RefSeq" id="WP_188428602.1">
    <property type="nucleotide sequence ID" value="NZ_BMEX01000001.1"/>
</dbReference>
<proteinExistence type="predicted"/>
<comment type="caution">
    <text evidence="2">The sequence shown here is derived from an EMBL/GenBank/DDBJ whole genome shotgun (WGS) entry which is preliminary data.</text>
</comment>
<protein>
    <submittedName>
        <fullName evidence="2">Uncharacterized protein</fullName>
    </submittedName>
</protein>
<feature type="compositionally biased region" description="Basic and acidic residues" evidence="1">
    <location>
        <begin position="1"/>
        <end position="21"/>
    </location>
</feature>
<dbReference type="InterPro" id="IPR009951">
    <property type="entry name" value="Host-nuc_inhib_Gam"/>
</dbReference>
<dbReference type="Pfam" id="PF07352">
    <property type="entry name" value="Phage_Mu_Gam"/>
    <property type="match status" value="1"/>
</dbReference>
<organism evidence="2 3">
    <name type="scientific">Kroppenstedtia guangzhouensis</name>
    <dbReference type="NCBI Taxonomy" id="1274356"/>
    <lineage>
        <taxon>Bacteria</taxon>
        <taxon>Bacillati</taxon>
        <taxon>Bacillota</taxon>
        <taxon>Bacilli</taxon>
        <taxon>Bacillales</taxon>
        <taxon>Thermoactinomycetaceae</taxon>
        <taxon>Kroppenstedtia</taxon>
    </lineage>
</organism>
<name>A0ABQ1FW77_9BACL</name>
<dbReference type="SUPFAM" id="SSF161266">
    <property type="entry name" value="Gam-like"/>
    <property type="match status" value="1"/>
</dbReference>
<dbReference type="EMBL" id="BMEX01000001">
    <property type="protein sequence ID" value="GGA31820.1"/>
    <property type="molecule type" value="Genomic_DNA"/>
</dbReference>
<keyword evidence="3" id="KW-1185">Reference proteome</keyword>
<accession>A0ABQ1FW77</accession>
<gene>
    <name evidence="2" type="ORF">GCM10007416_00410</name>
</gene>
<evidence type="ECO:0000313" key="2">
    <source>
        <dbReference type="EMBL" id="GGA31820.1"/>
    </source>
</evidence>